<keyword evidence="1" id="KW-1133">Transmembrane helix</keyword>
<dbReference type="Proteomes" id="UP001482620">
    <property type="component" value="Unassembled WGS sequence"/>
</dbReference>
<keyword evidence="1" id="KW-0812">Transmembrane</keyword>
<protein>
    <submittedName>
        <fullName evidence="2">Uncharacterized protein</fullName>
    </submittedName>
</protein>
<organism evidence="2 3">
    <name type="scientific">Ilyodon furcidens</name>
    <name type="common">goldbreast splitfin</name>
    <dbReference type="NCBI Taxonomy" id="33524"/>
    <lineage>
        <taxon>Eukaryota</taxon>
        <taxon>Metazoa</taxon>
        <taxon>Chordata</taxon>
        <taxon>Craniata</taxon>
        <taxon>Vertebrata</taxon>
        <taxon>Euteleostomi</taxon>
        <taxon>Actinopterygii</taxon>
        <taxon>Neopterygii</taxon>
        <taxon>Teleostei</taxon>
        <taxon>Neoteleostei</taxon>
        <taxon>Acanthomorphata</taxon>
        <taxon>Ovalentaria</taxon>
        <taxon>Atherinomorphae</taxon>
        <taxon>Cyprinodontiformes</taxon>
        <taxon>Goodeidae</taxon>
        <taxon>Ilyodon</taxon>
    </lineage>
</organism>
<keyword evidence="3" id="KW-1185">Reference proteome</keyword>
<reference evidence="2 3" key="1">
    <citation type="submission" date="2021-06" db="EMBL/GenBank/DDBJ databases">
        <authorList>
            <person name="Palmer J.M."/>
        </authorList>
    </citation>
    <scope>NUCLEOTIDE SEQUENCE [LARGE SCALE GENOMIC DNA]</scope>
    <source>
        <strain evidence="3">if_2019</strain>
        <tissue evidence="2">Muscle</tissue>
    </source>
</reference>
<proteinExistence type="predicted"/>
<evidence type="ECO:0000313" key="2">
    <source>
        <dbReference type="EMBL" id="MEQ2246574.1"/>
    </source>
</evidence>
<accession>A0ABV0UMY4</accession>
<keyword evidence="1" id="KW-0472">Membrane</keyword>
<gene>
    <name evidence="2" type="ORF">ILYODFUR_000950</name>
</gene>
<evidence type="ECO:0000313" key="3">
    <source>
        <dbReference type="Proteomes" id="UP001482620"/>
    </source>
</evidence>
<comment type="caution">
    <text evidence="2">The sequence shown here is derived from an EMBL/GenBank/DDBJ whole genome shotgun (WGS) entry which is preliminary data.</text>
</comment>
<feature type="transmembrane region" description="Helical" evidence="1">
    <location>
        <begin position="38"/>
        <end position="57"/>
    </location>
</feature>
<sequence length="75" mass="8773">MPLLFHEAVPDCQTQQSEFVTSVSDEVRTPEERSPSSFLLFFLLLLLLFFLLVVVLPQQQPTRYFGMWLEPLMLL</sequence>
<evidence type="ECO:0000256" key="1">
    <source>
        <dbReference type="SAM" id="Phobius"/>
    </source>
</evidence>
<dbReference type="EMBL" id="JAHRIQ010081138">
    <property type="protein sequence ID" value="MEQ2246574.1"/>
    <property type="molecule type" value="Genomic_DNA"/>
</dbReference>
<name>A0ABV0UMY4_9TELE</name>